<comment type="caution">
    <text evidence="1">The sequence shown here is derived from an EMBL/GenBank/DDBJ whole genome shotgun (WGS) entry which is preliminary data.</text>
</comment>
<accession>A0ABV5KRZ8</accession>
<reference evidence="1 2" key="1">
    <citation type="submission" date="2024-09" db="EMBL/GenBank/DDBJ databases">
        <authorList>
            <person name="Sun Q."/>
            <person name="Mori K."/>
        </authorList>
    </citation>
    <scope>NUCLEOTIDE SEQUENCE [LARGE SCALE GENOMIC DNA]</scope>
    <source>
        <strain evidence="1 2">TISTR 2452</strain>
    </source>
</reference>
<sequence>MTVELTSNKINHPTMGGFLFPPFGIVSVKRDKQLTDLKKSTGDNEEPKKQIETLQADNKKSGDEYKAKLKDLAAIKLAVAGAVDTVTNY</sequence>
<gene>
    <name evidence="1" type="ORF">ACFFSY_18850</name>
</gene>
<dbReference type="InterPro" id="IPR009636">
    <property type="entry name" value="SCAF"/>
</dbReference>
<keyword evidence="2" id="KW-1185">Reference proteome</keyword>
<evidence type="ECO:0000313" key="1">
    <source>
        <dbReference type="EMBL" id="MFB9327989.1"/>
    </source>
</evidence>
<dbReference type="Pfam" id="PF06810">
    <property type="entry name" value="Phage_scaffold"/>
    <property type="match status" value="1"/>
</dbReference>
<dbReference type="EMBL" id="JBHMDO010000031">
    <property type="protein sequence ID" value="MFB9327989.1"/>
    <property type="molecule type" value="Genomic_DNA"/>
</dbReference>
<name>A0ABV5KRZ8_9BACL</name>
<protein>
    <submittedName>
        <fullName evidence="1">Phage scaffolding protein</fullName>
    </submittedName>
</protein>
<proteinExistence type="predicted"/>
<dbReference type="RefSeq" id="WP_377496847.1">
    <property type="nucleotide sequence ID" value="NZ_JBHMDO010000031.1"/>
</dbReference>
<dbReference type="Proteomes" id="UP001589747">
    <property type="component" value="Unassembled WGS sequence"/>
</dbReference>
<evidence type="ECO:0000313" key="2">
    <source>
        <dbReference type="Proteomes" id="UP001589747"/>
    </source>
</evidence>
<organism evidence="1 2">
    <name type="scientific">Paenibacillus aurantiacus</name>
    <dbReference type="NCBI Taxonomy" id="1936118"/>
    <lineage>
        <taxon>Bacteria</taxon>
        <taxon>Bacillati</taxon>
        <taxon>Bacillota</taxon>
        <taxon>Bacilli</taxon>
        <taxon>Bacillales</taxon>
        <taxon>Paenibacillaceae</taxon>
        <taxon>Paenibacillus</taxon>
    </lineage>
</organism>